<dbReference type="Pfam" id="PF00188">
    <property type="entry name" value="CAP"/>
    <property type="match status" value="1"/>
</dbReference>
<keyword evidence="1" id="KW-0812">Transmembrane</keyword>
<name>A0A1G2E5M8_9BACT</name>
<dbReference type="EMBL" id="MHMA01000005">
    <property type="protein sequence ID" value="OGZ20650.1"/>
    <property type="molecule type" value="Genomic_DNA"/>
</dbReference>
<dbReference type="CDD" id="cd05379">
    <property type="entry name" value="CAP_bacterial"/>
    <property type="match status" value="1"/>
</dbReference>
<feature type="transmembrane region" description="Helical" evidence="1">
    <location>
        <begin position="30"/>
        <end position="51"/>
    </location>
</feature>
<protein>
    <recommendedName>
        <fullName evidence="2">SCP domain-containing protein</fullName>
    </recommendedName>
</protein>
<dbReference type="InterPro" id="IPR035940">
    <property type="entry name" value="CAP_sf"/>
</dbReference>
<evidence type="ECO:0000256" key="1">
    <source>
        <dbReference type="SAM" id="Phobius"/>
    </source>
</evidence>
<keyword evidence="1" id="KW-0472">Membrane</keyword>
<evidence type="ECO:0000313" key="3">
    <source>
        <dbReference type="EMBL" id="OGZ20650.1"/>
    </source>
</evidence>
<dbReference type="InterPro" id="IPR014044">
    <property type="entry name" value="CAP_dom"/>
</dbReference>
<feature type="transmembrane region" description="Helical" evidence="1">
    <location>
        <begin position="269"/>
        <end position="287"/>
    </location>
</feature>
<dbReference type="SUPFAM" id="SSF55797">
    <property type="entry name" value="PR-1-like"/>
    <property type="match status" value="1"/>
</dbReference>
<evidence type="ECO:0000313" key="4">
    <source>
        <dbReference type="Proteomes" id="UP000178721"/>
    </source>
</evidence>
<keyword evidence="1" id="KW-1133">Transmembrane helix</keyword>
<proteinExistence type="predicted"/>
<reference evidence="3 4" key="1">
    <citation type="journal article" date="2016" name="Nat. Commun.">
        <title>Thousands of microbial genomes shed light on interconnected biogeochemical processes in an aquifer system.</title>
        <authorList>
            <person name="Anantharaman K."/>
            <person name="Brown C.T."/>
            <person name="Hug L.A."/>
            <person name="Sharon I."/>
            <person name="Castelle C.J."/>
            <person name="Probst A.J."/>
            <person name="Thomas B.C."/>
            <person name="Singh A."/>
            <person name="Wilkins M.J."/>
            <person name="Karaoz U."/>
            <person name="Brodie E.L."/>
            <person name="Williams K.H."/>
            <person name="Hubbard S.S."/>
            <person name="Banfield J.F."/>
        </authorList>
    </citation>
    <scope>NUCLEOTIDE SEQUENCE [LARGE SCALE GENOMIC DNA]</scope>
</reference>
<evidence type="ECO:0000259" key="2">
    <source>
        <dbReference type="Pfam" id="PF00188"/>
    </source>
</evidence>
<sequence>MKSLFSELKILFIPCSENDFRPHFLKSKFLLYYIIGLVVSSIFAAVFLVSFPKSVFFAEVAKNALITLTNQERSDLGLAPLKENMKLNEVALGKAKDMLANNYFAHSSPTGVTPWYWFRNAGYHYQAAGENLAVGFIDSEEVVDAWIDSPSHRANLLNPGFQEIGIAVLTGELNGQETTLVVQSFGSPAETVSSVAGSLSKEVKVEEPVIITTERKVAETDTRVAAAAQFITTDYFGIAHKILFYSIILIGFALILNIFIHIKVQDTALILRSIVFLILLAGLMVLMDKETVLQIVPHNFKI</sequence>
<dbReference type="AlphaFoldDB" id="A0A1G2E5M8"/>
<accession>A0A1G2E5M8</accession>
<dbReference type="Gene3D" id="3.40.33.10">
    <property type="entry name" value="CAP"/>
    <property type="match status" value="1"/>
</dbReference>
<feature type="domain" description="SCP" evidence="2">
    <location>
        <begin position="68"/>
        <end position="182"/>
    </location>
</feature>
<dbReference type="PANTHER" id="PTHR31157:SF1">
    <property type="entry name" value="SCP DOMAIN-CONTAINING PROTEIN"/>
    <property type="match status" value="1"/>
</dbReference>
<gene>
    <name evidence="3" type="ORF">A2654_00900</name>
</gene>
<feature type="transmembrane region" description="Helical" evidence="1">
    <location>
        <begin position="242"/>
        <end position="262"/>
    </location>
</feature>
<organism evidence="3 4">
    <name type="scientific">Candidatus Nealsonbacteria bacterium RIFCSPHIGHO2_01_FULL_43_31</name>
    <dbReference type="NCBI Taxonomy" id="1801665"/>
    <lineage>
        <taxon>Bacteria</taxon>
        <taxon>Candidatus Nealsoniibacteriota</taxon>
    </lineage>
</organism>
<dbReference type="PANTHER" id="PTHR31157">
    <property type="entry name" value="SCP DOMAIN-CONTAINING PROTEIN"/>
    <property type="match status" value="1"/>
</dbReference>
<dbReference type="Proteomes" id="UP000178721">
    <property type="component" value="Unassembled WGS sequence"/>
</dbReference>
<comment type="caution">
    <text evidence="3">The sequence shown here is derived from an EMBL/GenBank/DDBJ whole genome shotgun (WGS) entry which is preliminary data.</text>
</comment>